<evidence type="ECO:0000313" key="2">
    <source>
        <dbReference type="Proteomes" id="UP000789405"/>
    </source>
</evidence>
<proteinExistence type="predicted"/>
<feature type="non-terminal residue" evidence="1">
    <location>
        <position position="1"/>
    </location>
</feature>
<dbReference type="Proteomes" id="UP000789405">
    <property type="component" value="Unassembled WGS sequence"/>
</dbReference>
<keyword evidence="2" id="KW-1185">Reference proteome</keyword>
<gene>
    <name evidence="1" type="ORF">DERYTH_LOCUS10072</name>
</gene>
<sequence length="157" mass="18108">MSQFSLSMADDSELTNREYFRLFSEDPKKPWRVTKKRNLYLINVTTNVNKATGFNNKNHHGIPIVLEIEVEKRHFLNEIYPGIISQRGARGNPKKSVVNFEGLETPNNYLGSPPLENSHYNLGISNTDLDRLRIHDIGLPNDPEALMDFLKEYIYTT</sequence>
<dbReference type="EMBL" id="CAJVPY010005715">
    <property type="protein sequence ID" value="CAG8648867.1"/>
    <property type="molecule type" value="Genomic_DNA"/>
</dbReference>
<reference evidence="1" key="1">
    <citation type="submission" date="2021-06" db="EMBL/GenBank/DDBJ databases">
        <authorList>
            <person name="Kallberg Y."/>
            <person name="Tangrot J."/>
            <person name="Rosling A."/>
        </authorList>
    </citation>
    <scope>NUCLEOTIDE SEQUENCE</scope>
    <source>
        <strain evidence="1">MA453B</strain>
    </source>
</reference>
<comment type="caution">
    <text evidence="1">The sequence shown here is derived from an EMBL/GenBank/DDBJ whole genome shotgun (WGS) entry which is preliminary data.</text>
</comment>
<organism evidence="1 2">
    <name type="scientific">Dentiscutata erythropus</name>
    <dbReference type="NCBI Taxonomy" id="1348616"/>
    <lineage>
        <taxon>Eukaryota</taxon>
        <taxon>Fungi</taxon>
        <taxon>Fungi incertae sedis</taxon>
        <taxon>Mucoromycota</taxon>
        <taxon>Glomeromycotina</taxon>
        <taxon>Glomeromycetes</taxon>
        <taxon>Diversisporales</taxon>
        <taxon>Gigasporaceae</taxon>
        <taxon>Dentiscutata</taxon>
    </lineage>
</organism>
<dbReference type="AlphaFoldDB" id="A0A9N9DQZ8"/>
<protein>
    <submittedName>
        <fullName evidence="1">20737_t:CDS:1</fullName>
    </submittedName>
</protein>
<accession>A0A9N9DQZ8</accession>
<evidence type="ECO:0000313" key="1">
    <source>
        <dbReference type="EMBL" id="CAG8648867.1"/>
    </source>
</evidence>
<name>A0A9N9DQZ8_9GLOM</name>